<comment type="caution">
    <text evidence="9">The sequence shown here is derived from an EMBL/GenBank/DDBJ whole genome shotgun (WGS) entry which is preliminary data.</text>
</comment>
<dbReference type="InterPro" id="IPR032831">
    <property type="entry name" value="LptM_cons"/>
</dbReference>
<proteinExistence type="predicted"/>
<dbReference type="Proteomes" id="UP000186553">
    <property type="component" value="Unassembled WGS sequence"/>
</dbReference>
<evidence type="ECO:0000256" key="5">
    <source>
        <dbReference type="ARBA" id="ARBA00023237"/>
    </source>
</evidence>
<evidence type="ECO:0000256" key="2">
    <source>
        <dbReference type="ARBA" id="ARBA00022729"/>
    </source>
</evidence>
<keyword evidence="4" id="KW-0564">Palmitate</keyword>
<evidence type="ECO:0000256" key="3">
    <source>
        <dbReference type="ARBA" id="ARBA00023136"/>
    </source>
</evidence>
<evidence type="ECO:0000313" key="9">
    <source>
        <dbReference type="EMBL" id="ODA13581.1"/>
    </source>
</evidence>
<dbReference type="PROSITE" id="PS51257">
    <property type="entry name" value="PROKAR_LIPOPROTEIN"/>
    <property type="match status" value="1"/>
</dbReference>
<comment type="subcellular location">
    <subcellularLocation>
        <location evidence="1">Cell outer membrane</location>
        <topology evidence="1">Lipid-anchor</topology>
    </subcellularLocation>
</comment>
<feature type="chain" id="PRO_5008671743" description="Lipoprotein" evidence="8">
    <location>
        <begin position="19"/>
        <end position="74"/>
    </location>
</feature>
<keyword evidence="5" id="KW-0998">Cell outer membrane</keyword>
<dbReference type="AlphaFoldDB" id="A0A1C3CXY1"/>
<dbReference type="OrthoDB" id="6713528at2"/>
<reference evidence="9 10" key="1">
    <citation type="submission" date="2016-07" db="EMBL/GenBank/DDBJ databases">
        <title>Acinetobacter sp. ANC 4603.</title>
        <authorList>
            <person name="Radolfova-Krizova L."/>
            <person name="Nemec A."/>
        </authorList>
    </citation>
    <scope>NUCLEOTIDE SEQUENCE [LARGE SCALE GENOMIC DNA]</scope>
    <source>
        <strain evidence="9 10">ANC 4603</strain>
    </source>
</reference>
<name>A0A1C3CXY1_9GAMM</name>
<feature type="signal peptide" evidence="8">
    <location>
        <begin position="1"/>
        <end position="18"/>
    </location>
</feature>
<evidence type="ECO:0000256" key="8">
    <source>
        <dbReference type="SAM" id="SignalP"/>
    </source>
</evidence>
<dbReference type="EMBL" id="MBDL01000008">
    <property type="protein sequence ID" value="ODA13581.1"/>
    <property type="molecule type" value="Genomic_DNA"/>
</dbReference>
<keyword evidence="6" id="KW-0449">Lipoprotein</keyword>
<evidence type="ECO:0000256" key="1">
    <source>
        <dbReference type="ARBA" id="ARBA00004459"/>
    </source>
</evidence>
<keyword evidence="2 8" id="KW-0732">Signal</keyword>
<gene>
    <name evidence="9" type="ORF">BBP83_04115</name>
</gene>
<protein>
    <recommendedName>
        <fullName evidence="11">Lipoprotein</fullName>
    </recommendedName>
</protein>
<evidence type="ECO:0000256" key="4">
    <source>
        <dbReference type="ARBA" id="ARBA00023139"/>
    </source>
</evidence>
<sequence>MRQAICYISLCAIGFALSGCGQSGALQLQSDPNFDSRAKYLLHSATQAPKKTEENNEIAPVQSPAEVENSNSTP</sequence>
<evidence type="ECO:0000256" key="6">
    <source>
        <dbReference type="ARBA" id="ARBA00023288"/>
    </source>
</evidence>
<organism evidence="9 10">
    <name type="scientific">Acinetobacter celticus</name>
    <dbReference type="NCBI Taxonomy" id="1891224"/>
    <lineage>
        <taxon>Bacteria</taxon>
        <taxon>Pseudomonadati</taxon>
        <taxon>Pseudomonadota</taxon>
        <taxon>Gammaproteobacteria</taxon>
        <taxon>Moraxellales</taxon>
        <taxon>Moraxellaceae</taxon>
        <taxon>Acinetobacter</taxon>
    </lineage>
</organism>
<keyword evidence="10" id="KW-1185">Reference proteome</keyword>
<feature type="region of interest" description="Disordered" evidence="7">
    <location>
        <begin position="45"/>
        <end position="74"/>
    </location>
</feature>
<evidence type="ECO:0008006" key="11">
    <source>
        <dbReference type="Google" id="ProtNLM"/>
    </source>
</evidence>
<keyword evidence="3" id="KW-0472">Membrane</keyword>
<evidence type="ECO:0000313" key="10">
    <source>
        <dbReference type="Proteomes" id="UP000186553"/>
    </source>
</evidence>
<evidence type="ECO:0000256" key="7">
    <source>
        <dbReference type="SAM" id="MobiDB-lite"/>
    </source>
</evidence>
<accession>A0A1C3CXY1</accession>
<dbReference type="NCBIfam" id="NF047847">
    <property type="entry name" value="SS_mature_LptM"/>
    <property type="match status" value="1"/>
</dbReference>
<dbReference type="STRING" id="1891224.BBP83_04115"/>
<dbReference type="RefSeq" id="WP_068886342.1">
    <property type="nucleotide sequence ID" value="NZ_CBCRUU010000001.1"/>
</dbReference>